<dbReference type="InterPro" id="IPR029058">
    <property type="entry name" value="AB_hydrolase_fold"/>
</dbReference>
<name>A0A6N3K6T0_9ACTN</name>
<dbReference type="Pfam" id="PF00975">
    <property type="entry name" value="Thioesterase"/>
    <property type="match status" value="1"/>
</dbReference>
<dbReference type="GO" id="GO:0008610">
    <property type="term" value="P:lipid biosynthetic process"/>
    <property type="evidence" value="ECO:0007669"/>
    <property type="project" value="TreeGrafter"/>
</dbReference>
<evidence type="ECO:0000256" key="1">
    <source>
        <dbReference type="ARBA" id="ARBA00007169"/>
    </source>
</evidence>
<gene>
    <name evidence="3" type="ORF">DVH21_20910</name>
</gene>
<accession>A0A6N3K6T0</accession>
<dbReference type="EMBL" id="CP031263">
    <property type="protein sequence ID" value="AXH92184.1"/>
    <property type="molecule type" value="Genomic_DNA"/>
</dbReference>
<dbReference type="Proteomes" id="UP000253958">
    <property type="component" value="Chromosome"/>
</dbReference>
<comment type="similarity">
    <text evidence="1">Belongs to the thioesterase family.</text>
</comment>
<dbReference type="InterPro" id="IPR001031">
    <property type="entry name" value="Thioesterase"/>
</dbReference>
<evidence type="ECO:0000313" key="4">
    <source>
        <dbReference type="Proteomes" id="UP000253958"/>
    </source>
</evidence>
<dbReference type="PANTHER" id="PTHR11487:SF0">
    <property type="entry name" value="S-ACYL FATTY ACID SYNTHASE THIOESTERASE, MEDIUM CHAIN"/>
    <property type="match status" value="1"/>
</dbReference>
<dbReference type="AlphaFoldDB" id="A0A6N3K6T0"/>
<dbReference type="InterPro" id="IPR012223">
    <property type="entry name" value="TEII"/>
</dbReference>
<reference evidence="3 4" key="2">
    <citation type="submission" date="2018-08" db="EMBL/GenBank/DDBJ databases">
        <title>Streptomyces kandeliansis sp. nov., an endophytic bacterium isolated from mangrove plant.</title>
        <authorList>
            <person name="Wang R."/>
        </authorList>
    </citation>
    <scope>NUCLEOTIDE SEQUENCE [LARGE SCALE GENOMIC DNA]</scope>
    <source>
        <strain evidence="4">H14(2018)</strain>
    </source>
</reference>
<proteinExistence type="inferred from homology"/>
<organism evidence="3 4">
    <name type="scientific">Micromonospora aurantiaca</name>
    <name type="common">nom. illeg.</name>
    <dbReference type="NCBI Taxonomy" id="47850"/>
    <lineage>
        <taxon>Bacteria</taxon>
        <taxon>Bacillati</taxon>
        <taxon>Actinomycetota</taxon>
        <taxon>Actinomycetes</taxon>
        <taxon>Micromonosporales</taxon>
        <taxon>Micromonosporaceae</taxon>
        <taxon>Micromonospora</taxon>
    </lineage>
</organism>
<evidence type="ECO:0000313" key="3">
    <source>
        <dbReference type="EMBL" id="AXH92184.1"/>
    </source>
</evidence>
<sequence length="258" mass="27685">MLLAMSQVSASRWFGPGGSPAGDAQVFVFPYAGGVAASFAQWRELAAPELSVHVALMPGRGARLHEPPVDDLAELVDALAAAVAERASGPFLLFGHSLGALVAFEVTRELRRRGAPAPLALLVGGAEAPQTRLVRRRVHDLDDAGLIEALRDFGATPAALLADRDLMELILPGVRADFALSERYAYRPEPPLEVPVHVLLGDGDEHVDRDRAAGWARECVTEPGCHVFPGGHFFLTDHLPEIIDLMRHIVASHTPVAE</sequence>
<feature type="domain" description="Thioesterase" evidence="2">
    <location>
        <begin position="25"/>
        <end position="248"/>
    </location>
</feature>
<dbReference type="Gene3D" id="3.40.50.1820">
    <property type="entry name" value="alpha/beta hydrolase"/>
    <property type="match status" value="1"/>
</dbReference>
<protein>
    <submittedName>
        <fullName evidence="3">Thioesterase</fullName>
    </submittedName>
</protein>
<dbReference type="SUPFAM" id="SSF53474">
    <property type="entry name" value="alpha/beta-Hydrolases"/>
    <property type="match status" value="1"/>
</dbReference>
<reference evidence="3 4" key="1">
    <citation type="submission" date="2018-07" db="EMBL/GenBank/DDBJ databases">
        <authorList>
            <person name="Ye Y."/>
        </authorList>
    </citation>
    <scope>NUCLEOTIDE SEQUENCE [LARGE SCALE GENOMIC DNA]</scope>
    <source>
        <strain evidence="4">H14(2018)</strain>
    </source>
</reference>
<dbReference type="PANTHER" id="PTHR11487">
    <property type="entry name" value="THIOESTERASE"/>
    <property type="match status" value="1"/>
</dbReference>
<evidence type="ECO:0000259" key="2">
    <source>
        <dbReference type="Pfam" id="PF00975"/>
    </source>
</evidence>